<organism evidence="3 4">
    <name type="scientific">Microbacterium testaceum</name>
    <name type="common">Aureobacterium testaceum</name>
    <name type="synonym">Brevibacterium testaceum</name>
    <dbReference type="NCBI Taxonomy" id="2033"/>
    <lineage>
        <taxon>Bacteria</taxon>
        <taxon>Bacillati</taxon>
        <taxon>Actinomycetota</taxon>
        <taxon>Actinomycetes</taxon>
        <taxon>Micrococcales</taxon>
        <taxon>Microbacteriaceae</taxon>
        <taxon>Microbacterium</taxon>
    </lineage>
</organism>
<gene>
    <name evidence="3" type="ORF">RSA3_12125</name>
</gene>
<feature type="compositionally biased region" description="Low complexity" evidence="1">
    <location>
        <begin position="71"/>
        <end position="86"/>
    </location>
</feature>
<evidence type="ECO:0000256" key="1">
    <source>
        <dbReference type="SAM" id="MobiDB-lite"/>
    </source>
</evidence>
<feature type="transmembrane region" description="Helical" evidence="2">
    <location>
        <begin position="38"/>
        <end position="61"/>
    </location>
</feature>
<sequence length="98" mass="10559">MATGGKDRQSREQRERARVYQARQELHRRQGQRRRRDNIVAIVVGLLVIAGAVAVQTVYFVTGPGAPAPAPSVTDTPSTSTPSDTPLPELEPTASPTP</sequence>
<keyword evidence="2" id="KW-0812">Transmembrane</keyword>
<feature type="region of interest" description="Disordered" evidence="1">
    <location>
        <begin position="63"/>
        <end position="98"/>
    </location>
</feature>
<evidence type="ECO:0000313" key="4">
    <source>
        <dbReference type="Proteomes" id="UP000072189"/>
    </source>
</evidence>
<dbReference type="AlphaFoldDB" id="A0A147F5Q4"/>
<evidence type="ECO:0000256" key="2">
    <source>
        <dbReference type="SAM" id="Phobius"/>
    </source>
</evidence>
<keyword evidence="2" id="KW-0472">Membrane</keyword>
<protein>
    <submittedName>
        <fullName evidence="3">Dioxygenase</fullName>
    </submittedName>
</protein>
<proteinExistence type="predicted"/>
<dbReference type="PATRIC" id="fig|2033.7.peg.3231"/>
<comment type="caution">
    <text evidence="3">The sequence shown here is derived from an EMBL/GenBank/DDBJ whole genome shotgun (WGS) entry which is preliminary data.</text>
</comment>
<dbReference type="EMBL" id="LDRV01000080">
    <property type="protein sequence ID" value="KTS09884.1"/>
    <property type="molecule type" value="Genomic_DNA"/>
</dbReference>
<feature type="compositionally biased region" description="Basic and acidic residues" evidence="1">
    <location>
        <begin position="1"/>
        <end position="28"/>
    </location>
</feature>
<name>A0A147F5Q4_MICTE</name>
<dbReference type="RefSeq" id="WP_058614523.1">
    <property type="nucleotide sequence ID" value="NZ_LDRV01000080.1"/>
</dbReference>
<evidence type="ECO:0000313" key="3">
    <source>
        <dbReference type="EMBL" id="KTS09884.1"/>
    </source>
</evidence>
<dbReference type="GO" id="GO:0051213">
    <property type="term" value="F:dioxygenase activity"/>
    <property type="evidence" value="ECO:0007669"/>
    <property type="project" value="UniProtKB-KW"/>
</dbReference>
<keyword evidence="3" id="KW-0223">Dioxygenase</keyword>
<reference evidence="3 4" key="1">
    <citation type="journal article" date="2016" name="Front. Microbiol.">
        <title>Genomic Resource of Rice Seed Associated Bacteria.</title>
        <authorList>
            <person name="Midha S."/>
            <person name="Bansal K."/>
            <person name="Sharma S."/>
            <person name="Kumar N."/>
            <person name="Patil P.P."/>
            <person name="Chaudhry V."/>
            <person name="Patil P.B."/>
        </authorList>
    </citation>
    <scope>NUCLEOTIDE SEQUENCE [LARGE SCALE GENOMIC DNA]</scope>
    <source>
        <strain evidence="3 4">RSA3</strain>
    </source>
</reference>
<dbReference type="Proteomes" id="UP000072189">
    <property type="component" value="Unassembled WGS sequence"/>
</dbReference>
<keyword evidence="2" id="KW-1133">Transmembrane helix</keyword>
<accession>A0A147F5Q4</accession>
<keyword evidence="3" id="KW-0560">Oxidoreductase</keyword>
<feature type="region of interest" description="Disordered" evidence="1">
    <location>
        <begin position="1"/>
        <end position="35"/>
    </location>
</feature>